<dbReference type="Pfam" id="PF07707">
    <property type="entry name" value="BACK"/>
    <property type="match status" value="1"/>
</dbReference>
<protein>
    <recommendedName>
        <fullName evidence="8">mitogen-activated protein kinase kinase</fullName>
        <ecNumber evidence="8">2.7.12.2</ecNumber>
    </recommendedName>
</protein>
<proteinExistence type="inferred from homology"/>
<comment type="catalytic activity">
    <reaction evidence="9">
        <text>L-seryl-[protein] + ATP = O-phospho-L-seryl-[protein] + ADP + H(+)</text>
        <dbReference type="Rhea" id="RHEA:17989"/>
        <dbReference type="Rhea" id="RHEA-COMP:9863"/>
        <dbReference type="Rhea" id="RHEA-COMP:11604"/>
        <dbReference type="ChEBI" id="CHEBI:15378"/>
        <dbReference type="ChEBI" id="CHEBI:29999"/>
        <dbReference type="ChEBI" id="CHEBI:30616"/>
        <dbReference type="ChEBI" id="CHEBI:83421"/>
        <dbReference type="ChEBI" id="CHEBI:456216"/>
        <dbReference type="EC" id="2.7.12.2"/>
    </reaction>
</comment>
<dbReference type="SUPFAM" id="SSF54695">
    <property type="entry name" value="POZ domain"/>
    <property type="match status" value="1"/>
</dbReference>
<evidence type="ECO:0000259" key="13">
    <source>
        <dbReference type="PROSITE" id="PS50011"/>
    </source>
</evidence>
<dbReference type="PROSITE" id="PS00108">
    <property type="entry name" value="PROTEIN_KINASE_ST"/>
    <property type="match status" value="1"/>
</dbReference>
<evidence type="ECO:0000256" key="5">
    <source>
        <dbReference type="ARBA" id="ARBA00022777"/>
    </source>
</evidence>
<dbReference type="GO" id="GO:1902531">
    <property type="term" value="P:regulation of intracellular signal transduction"/>
    <property type="evidence" value="ECO:0007669"/>
    <property type="project" value="UniProtKB-ARBA"/>
</dbReference>
<feature type="compositionally biased region" description="Low complexity" evidence="12">
    <location>
        <begin position="174"/>
        <end position="193"/>
    </location>
</feature>
<evidence type="ECO:0000256" key="9">
    <source>
        <dbReference type="ARBA" id="ARBA00049014"/>
    </source>
</evidence>
<evidence type="ECO:0000256" key="8">
    <source>
        <dbReference type="ARBA" id="ARBA00038999"/>
    </source>
</evidence>
<gene>
    <name evidence="15" type="ORF">AAFF_G00323760</name>
</gene>
<dbReference type="SMART" id="SM00875">
    <property type="entry name" value="BACK"/>
    <property type="match status" value="1"/>
</dbReference>
<feature type="domain" description="Protein kinase" evidence="13">
    <location>
        <begin position="721"/>
        <end position="1012"/>
    </location>
</feature>
<dbReference type="Pfam" id="PF00069">
    <property type="entry name" value="Pkinase"/>
    <property type="match status" value="1"/>
</dbReference>
<evidence type="ECO:0000256" key="7">
    <source>
        <dbReference type="ARBA" id="ARBA00038035"/>
    </source>
</evidence>
<feature type="compositionally biased region" description="Basic and acidic residues" evidence="12">
    <location>
        <begin position="82"/>
        <end position="93"/>
    </location>
</feature>
<keyword evidence="5" id="KW-0418">Kinase</keyword>
<dbReference type="InterPro" id="IPR011333">
    <property type="entry name" value="SKP1/BTB/POZ_sf"/>
</dbReference>
<comment type="caution">
    <text evidence="15">The sequence shown here is derived from an EMBL/GenBank/DDBJ whole genome shotgun (WGS) entry which is preliminary data.</text>
</comment>
<keyword evidence="4" id="KW-0547">Nucleotide-binding</keyword>
<evidence type="ECO:0000256" key="11">
    <source>
        <dbReference type="ARBA" id="ARBA00051693"/>
    </source>
</evidence>
<evidence type="ECO:0000313" key="15">
    <source>
        <dbReference type="EMBL" id="KAJ8367259.1"/>
    </source>
</evidence>
<evidence type="ECO:0000256" key="6">
    <source>
        <dbReference type="ARBA" id="ARBA00022840"/>
    </source>
</evidence>
<dbReference type="CDD" id="cd06617">
    <property type="entry name" value="PKc_MKK3_6"/>
    <property type="match status" value="1"/>
</dbReference>
<keyword evidence="3" id="KW-0808">Transferase</keyword>
<dbReference type="EC" id="2.7.12.2" evidence="8"/>
<dbReference type="InterPro" id="IPR000210">
    <property type="entry name" value="BTB/POZ_dom"/>
</dbReference>
<evidence type="ECO:0000256" key="2">
    <source>
        <dbReference type="ARBA" id="ARBA00022553"/>
    </source>
</evidence>
<keyword evidence="16" id="KW-1185">Reference proteome</keyword>
<accession>A0AAD7R718</accession>
<dbReference type="InterPro" id="IPR008271">
    <property type="entry name" value="Ser/Thr_kinase_AS"/>
</dbReference>
<dbReference type="Pfam" id="PF00651">
    <property type="entry name" value="BTB"/>
    <property type="match status" value="1"/>
</dbReference>
<dbReference type="GO" id="GO:0005524">
    <property type="term" value="F:ATP binding"/>
    <property type="evidence" value="ECO:0007669"/>
    <property type="project" value="UniProtKB-KW"/>
</dbReference>
<comment type="similarity">
    <text evidence="7">Belongs to the protein kinase superfamily. STE Ser/Thr protein kinase family. MAP kinase kinase subfamily.</text>
</comment>
<dbReference type="EMBL" id="JAINUG010000492">
    <property type="protein sequence ID" value="KAJ8367259.1"/>
    <property type="molecule type" value="Genomic_DNA"/>
</dbReference>
<feature type="compositionally biased region" description="Polar residues" evidence="12">
    <location>
        <begin position="1"/>
        <end position="16"/>
    </location>
</feature>
<dbReference type="SMART" id="SM00220">
    <property type="entry name" value="S_TKc"/>
    <property type="match status" value="1"/>
</dbReference>
<dbReference type="PROSITE" id="PS50011">
    <property type="entry name" value="PROTEIN_KINASE_DOM"/>
    <property type="match status" value="1"/>
</dbReference>
<dbReference type="FunFam" id="3.30.200.20:FF:000040">
    <property type="entry name" value="Dual specificity mitogen-activated protein kinase kinase"/>
    <property type="match status" value="1"/>
</dbReference>
<dbReference type="PANTHER" id="PTHR48013:SF12">
    <property type="entry name" value="DUAL SPECIFICITY MITOGEN-ACTIVATED PROTEIN KINASE KINASE 6"/>
    <property type="match status" value="1"/>
</dbReference>
<dbReference type="AlphaFoldDB" id="A0AAD7R718"/>
<feature type="domain" description="BTB" evidence="14">
    <location>
        <begin position="234"/>
        <end position="305"/>
    </location>
</feature>
<comment type="catalytic activity">
    <reaction evidence="11">
        <text>L-tyrosyl-[protein] + ATP = O-phospho-L-tyrosyl-[protein] + ADP + H(+)</text>
        <dbReference type="Rhea" id="RHEA:10596"/>
        <dbReference type="Rhea" id="RHEA-COMP:10136"/>
        <dbReference type="Rhea" id="RHEA-COMP:20101"/>
        <dbReference type="ChEBI" id="CHEBI:15378"/>
        <dbReference type="ChEBI" id="CHEBI:30616"/>
        <dbReference type="ChEBI" id="CHEBI:46858"/>
        <dbReference type="ChEBI" id="CHEBI:61978"/>
        <dbReference type="ChEBI" id="CHEBI:456216"/>
        <dbReference type="EC" id="2.7.12.2"/>
    </reaction>
</comment>
<dbReference type="FunFam" id="1.10.510.10:FF:000158">
    <property type="entry name" value="Dual specificity mitogen-activated protein kinase kinase 6"/>
    <property type="match status" value="1"/>
</dbReference>
<dbReference type="Gene3D" id="3.30.200.20">
    <property type="entry name" value="Phosphorylase Kinase, domain 1"/>
    <property type="match status" value="1"/>
</dbReference>
<dbReference type="Proteomes" id="UP001221898">
    <property type="component" value="Unassembled WGS sequence"/>
</dbReference>
<dbReference type="SMART" id="SM00225">
    <property type="entry name" value="BTB"/>
    <property type="match status" value="1"/>
</dbReference>
<sequence>MQISASRPQGSGSQIPPINGVCEAAESPPGEDGPASYIKSVGLEARSATRHQPPYPEAVGGREGPTVGTAASHYPGTHGQRRAGEERRGGGEKEEQEEEEEQKNKEEKGEMASACGSGMPVRVRAGLLLVVLGFCAATVSAGKGGRSAVAIHFSLLKHLGCGRASSSTPFPTPLPLSSSFSSSSSSSSSSTTLVPRMRSALKPEAALESGWATINHSMALVQRMETLLAQGNGSDVALRVQTASSDEVKVIQAHALVLALHSDVFDELLQGRNASTLVLKEPAECVAVFDKFIRYLYCGEMSVSLDQAVPLHKLASKYRVWALQQGLSLYMRQHMASDSPGGHVVGWYHYAMQTGDVALRDSCLQYLSWNLSSVLQSAEWTSIGDDLLLSLLQRSDLVLHSELELYEALEAWIAQNRPGALTAESALRAVRYGMISPQQLFRLQRQSPPLLRYHESVRDLLYLAFQFHAASPQQLAKYFDVNCSLFTPRNYLSPAWGAPWVINNPTRDDRSTSFQTQLGPSGHDSGKRVTWNALFSPRWLPLSVRASYGEHGGAMQAPRVDGGAGGGADFAGVSFQKTVIVAARQQGKVVVRHVYNFHQSTEETGDFLADADLQRRASEYLIDSSLYLHIVVKPIYHNLGLLFHQLLCTALDPAVSHDNKERFSRSKLTPFFFGKKKNPGLKLSKEVFEQPQPAAGPPRDLDSKACVTIGEKNFVVKADDLEQIGELGRGAYGVVDKMRHVPSGLIMAVKRIRATVNTQEQKRLLMDLDISMRTVDCFYTVTFYGALFREGDVWICMELLDTSLDKFYKKVLEKGMTIPEDILGKITVSVVKALEYLHSNLQVIHRDVKPSNVLINTQGQVKICDFGISGYLVDSVAKTMDAGCKPYMAPERINPELNQKGYNVKSDIWSLGITMIELAILRFPYDSWGTPFQQLKQVVEEPSPQLPAANASPPNSWNLPPSGHSRGLRKGVGGGGKKARAPGEVGLLQECTNPHPEKPTAVLSGEAGPPRLQMIDSCSRNAVGCLIVWPCEHHVIAKSVATRRAQIVLRVSGTGDEVFVAVVQWLTVFLILRSPLAVRHGRRSVLSEGEGRVSLWPTLPGSSPSPLAPDAVSPAAMRERDSFIMRSL</sequence>
<evidence type="ECO:0000256" key="10">
    <source>
        <dbReference type="ARBA" id="ARBA00049299"/>
    </source>
</evidence>
<comment type="catalytic activity">
    <reaction evidence="10">
        <text>L-threonyl-[protein] + ATP = O-phospho-L-threonyl-[protein] + ADP + H(+)</text>
        <dbReference type="Rhea" id="RHEA:46608"/>
        <dbReference type="Rhea" id="RHEA-COMP:11060"/>
        <dbReference type="Rhea" id="RHEA-COMP:11605"/>
        <dbReference type="ChEBI" id="CHEBI:15378"/>
        <dbReference type="ChEBI" id="CHEBI:30013"/>
        <dbReference type="ChEBI" id="CHEBI:30616"/>
        <dbReference type="ChEBI" id="CHEBI:61977"/>
        <dbReference type="ChEBI" id="CHEBI:456216"/>
        <dbReference type="EC" id="2.7.12.2"/>
    </reaction>
</comment>
<evidence type="ECO:0000313" key="16">
    <source>
        <dbReference type="Proteomes" id="UP001221898"/>
    </source>
</evidence>
<dbReference type="PANTHER" id="PTHR48013">
    <property type="entry name" value="DUAL SPECIFICITY MITOGEN-ACTIVATED PROTEIN KINASE KINASE 5-RELATED"/>
    <property type="match status" value="1"/>
</dbReference>
<keyword evidence="1" id="KW-0723">Serine/threonine-protein kinase</keyword>
<evidence type="ECO:0000256" key="4">
    <source>
        <dbReference type="ARBA" id="ARBA00022741"/>
    </source>
</evidence>
<dbReference type="GO" id="GO:0004708">
    <property type="term" value="F:MAP kinase kinase activity"/>
    <property type="evidence" value="ECO:0007669"/>
    <property type="project" value="UniProtKB-EC"/>
</dbReference>
<feature type="region of interest" description="Disordered" evidence="12">
    <location>
        <begin position="174"/>
        <end position="195"/>
    </location>
</feature>
<evidence type="ECO:0000256" key="1">
    <source>
        <dbReference type="ARBA" id="ARBA00022527"/>
    </source>
</evidence>
<dbReference type="PROSITE" id="PS50097">
    <property type="entry name" value="BTB"/>
    <property type="match status" value="1"/>
</dbReference>
<dbReference type="InterPro" id="IPR000719">
    <property type="entry name" value="Prot_kinase_dom"/>
</dbReference>
<evidence type="ECO:0000256" key="3">
    <source>
        <dbReference type="ARBA" id="ARBA00022679"/>
    </source>
</evidence>
<dbReference type="SUPFAM" id="SSF56112">
    <property type="entry name" value="Protein kinase-like (PK-like)"/>
    <property type="match status" value="1"/>
</dbReference>
<evidence type="ECO:0000259" key="14">
    <source>
        <dbReference type="PROSITE" id="PS50097"/>
    </source>
</evidence>
<dbReference type="Gene3D" id="3.30.710.10">
    <property type="entry name" value="Potassium Channel Kv1.1, Chain A"/>
    <property type="match status" value="1"/>
</dbReference>
<dbReference type="InterPro" id="IPR056184">
    <property type="entry name" value="TRAF_BTBD17"/>
</dbReference>
<evidence type="ECO:0000256" key="12">
    <source>
        <dbReference type="SAM" id="MobiDB-lite"/>
    </source>
</evidence>
<keyword evidence="2" id="KW-0597">Phosphoprotein</keyword>
<dbReference type="CDD" id="cd18493">
    <property type="entry name" value="BACK_BTBD17"/>
    <property type="match status" value="1"/>
</dbReference>
<feature type="region of interest" description="Disordered" evidence="12">
    <location>
        <begin position="1"/>
        <end position="114"/>
    </location>
</feature>
<dbReference type="InterPro" id="IPR011705">
    <property type="entry name" value="BACK"/>
</dbReference>
<keyword evidence="6" id="KW-0067">ATP-binding</keyword>
<dbReference type="Gene3D" id="1.25.40.420">
    <property type="match status" value="1"/>
</dbReference>
<dbReference type="Gene3D" id="1.10.510.10">
    <property type="entry name" value="Transferase(Phosphotransferase) domain 1"/>
    <property type="match status" value="1"/>
</dbReference>
<dbReference type="GO" id="GO:0004674">
    <property type="term" value="F:protein serine/threonine kinase activity"/>
    <property type="evidence" value="ECO:0007669"/>
    <property type="project" value="UniProtKB-KW"/>
</dbReference>
<reference evidence="15" key="1">
    <citation type="journal article" date="2023" name="Science">
        <title>Genome structures resolve the early diversification of teleost fishes.</title>
        <authorList>
            <person name="Parey E."/>
            <person name="Louis A."/>
            <person name="Montfort J."/>
            <person name="Bouchez O."/>
            <person name="Roques C."/>
            <person name="Iampietro C."/>
            <person name="Lluch J."/>
            <person name="Castinel A."/>
            <person name="Donnadieu C."/>
            <person name="Desvignes T."/>
            <person name="Floi Bucao C."/>
            <person name="Jouanno E."/>
            <person name="Wen M."/>
            <person name="Mejri S."/>
            <person name="Dirks R."/>
            <person name="Jansen H."/>
            <person name="Henkel C."/>
            <person name="Chen W.J."/>
            <person name="Zahm M."/>
            <person name="Cabau C."/>
            <person name="Klopp C."/>
            <person name="Thompson A.W."/>
            <person name="Robinson-Rechavi M."/>
            <person name="Braasch I."/>
            <person name="Lecointre G."/>
            <person name="Bobe J."/>
            <person name="Postlethwait J.H."/>
            <person name="Berthelot C."/>
            <person name="Roest Crollius H."/>
            <person name="Guiguen Y."/>
        </authorList>
    </citation>
    <scope>NUCLEOTIDE SEQUENCE</scope>
    <source>
        <strain evidence="15">NC1722</strain>
    </source>
</reference>
<feature type="region of interest" description="Disordered" evidence="12">
    <location>
        <begin position="940"/>
        <end position="980"/>
    </location>
</feature>
<dbReference type="InterPro" id="IPR011009">
    <property type="entry name" value="Kinase-like_dom_sf"/>
</dbReference>
<name>A0AAD7R718_9TELE</name>
<organism evidence="15 16">
    <name type="scientific">Aldrovandia affinis</name>
    <dbReference type="NCBI Taxonomy" id="143900"/>
    <lineage>
        <taxon>Eukaryota</taxon>
        <taxon>Metazoa</taxon>
        <taxon>Chordata</taxon>
        <taxon>Craniata</taxon>
        <taxon>Vertebrata</taxon>
        <taxon>Euteleostomi</taxon>
        <taxon>Actinopterygii</taxon>
        <taxon>Neopterygii</taxon>
        <taxon>Teleostei</taxon>
        <taxon>Notacanthiformes</taxon>
        <taxon>Halosauridae</taxon>
        <taxon>Aldrovandia</taxon>
    </lineage>
</organism>
<dbReference type="Pfam" id="PF23651">
    <property type="entry name" value="TRAF_BTBD17"/>
    <property type="match status" value="1"/>
</dbReference>